<feature type="chain" id="PRO_5022220003" evidence="6">
    <location>
        <begin position="21"/>
        <end position="689"/>
    </location>
</feature>
<dbReference type="EMBL" id="CP036434">
    <property type="protein sequence ID" value="QDV09225.1"/>
    <property type="molecule type" value="Genomic_DNA"/>
</dbReference>
<evidence type="ECO:0000313" key="8">
    <source>
        <dbReference type="Proteomes" id="UP000320390"/>
    </source>
</evidence>
<name>A0A518EYR8_9BACT</name>
<dbReference type="AlphaFoldDB" id="A0A518EYR8"/>
<gene>
    <name evidence="7" type="ORF">Poly30_47820</name>
</gene>
<keyword evidence="4" id="KW-0106">Calcium</keyword>
<evidence type="ECO:0000256" key="6">
    <source>
        <dbReference type="SAM" id="SignalP"/>
    </source>
</evidence>
<dbReference type="PANTHER" id="PTHR37467:SF1">
    <property type="entry name" value="EXPORTED CALCIUM-BINDING GLYCOPROTEIN"/>
    <property type="match status" value="1"/>
</dbReference>
<keyword evidence="2" id="KW-0964">Secreted</keyword>
<evidence type="ECO:0000313" key="7">
    <source>
        <dbReference type="EMBL" id="QDV09225.1"/>
    </source>
</evidence>
<dbReference type="InterPro" id="IPR053180">
    <property type="entry name" value="Ca-binding_acidic-repeat"/>
</dbReference>
<dbReference type="Pfam" id="PF18884">
    <property type="entry name" value="TSP3_bac"/>
    <property type="match status" value="4"/>
</dbReference>
<accession>A0A518EYR8</accession>
<feature type="compositionally biased region" description="Basic and acidic residues" evidence="5">
    <location>
        <begin position="452"/>
        <end position="468"/>
    </location>
</feature>
<evidence type="ECO:0000256" key="5">
    <source>
        <dbReference type="SAM" id="MobiDB-lite"/>
    </source>
</evidence>
<evidence type="ECO:0000256" key="1">
    <source>
        <dbReference type="ARBA" id="ARBA00004613"/>
    </source>
</evidence>
<feature type="region of interest" description="Disordered" evidence="5">
    <location>
        <begin position="452"/>
        <end position="498"/>
    </location>
</feature>
<proteinExistence type="predicted"/>
<dbReference type="PANTHER" id="PTHR37467">
    <property type="entry name" value="EXPORTED CALCIUM-BINDING GLYCOPROTEIN-RELATED"/>
    <property type="match status" value="1"/>
</dbReference>
<feature type="signal peptide" evidence="6">
    <location>
        <begin position="1"/>
        <end position="20"/>
    </location>
</feature>
<evidence type="ECO:0000256" key="2">
    <source>
        <dbReference type="ARBA" id="ARBA00022525"/>
    </source>
</evidence>
<dbReference type="Proteomes" id="UP000320390">
    <property type="component" value="Chromosome"/>
</dbReference>
<protein>
    <submittedName>
        <fullName evidence="7">Uncharacterized protein</fullName>
    </submittedName>
</protein>
<organism evidence="7 8">
    <name type="scientific">Saltatorellus ferox</name>
    <dbReference type="NCBI Taxonomy" id="2528018"/>
    <lineage>
        <taxon>Bacteria</taxon>
        <taxon>Pseudomonadati</taxon>
        <taxon>Planctomycetota</taxon>
        <taxon>Planctomycetia</taxon>
        <taxon>Planctomycetia incertae sedis</taxon>
        <taxon>Saltatorellus</taxon>
    </lineage>
</organism>
<feature type="compositionally biased region" description="Low complexity" evidence="5">
    <location>
        <begin position="159"/>
        <end position="172"/>
    </location>
</feature>
<dbReference type="InterPro" id="IPR059100">
    <property type="entry name" value="TSP3_bac"/>
</dbReference>
<reference evidence="7 8" key="1">
    <citation type="submission" date="2019-02" db="EMBL/GenBank/DDBJ databases">
        <title>Deep-cultivation of Planctomycetes and their phenomic and genomic characterization uncovers novel biology.</title>
        <authorList>
            <person name="Wiegand S."/>
            <person name="Jogler M."/>
            <person name="Boedeker C."/>
            <person name="Pinto D."/>
            <person name="Vollmers J."/>
            <person name="Rivas-Marin E."/>
            <person name="Kohn T."/>
            <person name="Peeters S.H."/>
            <person name="Heuer A."/>
            <person name="Rast P."/>
            <person name="Oberbeckmann S."/>
            <person name="Bunk B."/>
            <person name="Jeske O."/>
            <person name="Meyerdierks A."/>
            <person name="Storesund J.E."/>
            <person name="Kallscheuer N."/>
            <person name="Luecker S."/>
            <person name="Lage O.M."/>
            <person name="Pohl T."/>
            <person name="Merkel B.J."/>
            <person name="Hornburger P."/>
            <person name="Mueller R.-W."/>
            <person name="Bruemmer F."/>
            <person name="Labrenz M."/>
            <person name="Spormann A.M."/>
            <person name="Op den Camp H."/>
            <person name="Overmann J."/>
            <person name="Amann R."/>
            <person name="Jetten M.S.M."/>
            <person name="Mascher T."/>
            <person name="Medema M.H."/>
            <person name="Devos D.P."/>
            <person name="Kaster A.-K."/>
            <person name="Ovreas L."/>
            <person name="Rohde M."/>
            <person name="Galperin M.Y."/>
            <person name="Jogler C."/>
        </authorList>
    </citation>
    <scope>NUCLEOTIDE SEQUENCE [LARGE SCALE GENOMIC DNA]</scope>
    <source>
        <strain evidence="7 8">Poly30</strain>
    </source>
</reference>
<keyword evidence="3 6" id="KW-0732">Signal</keyword>
<keyword evidence="8" id="KW-1185">Reference proteome</keyword>
<evidence type="ECO:0000256" key="3">
    <source>
        <dbReference type="ARBA" id="ARBA00022729"/>
    </source>
</evidence>
<dbReference type="OrthoDB" id="52180at2"/>
<feature type="compositionally biased region" description="Polar residues" evidence="5">
    <location>
        <begin position="181"/>
        <end position="193"/>
    </location>
</feature>
<evidence type="ECO:0000256" key="4">
    <source>
        <dbReference type="ARBA" id="ARBA00022837"/>
    </source>
</evidence>
<sequence length="689" mass="74812" precursor="true">MLRKALLALFLAALSGCAQDSDGDGLSNSRELELGTDPNIADTDGDGIDDGTEVADNTGSGSSYLLFHPLIADLPVAAVRVTSRPKISLNTTLGVSEEFSKALERAEEVSSERRFVEGGSVARAVESSFSWSASGTVSAKVSLVDPSVEASMTFGVENTDTTSTETTSNWSEEQSHAKSMALSQIESSTRSQSTMTDAGKVLVSARLENRGKITWTLKDLRLAAYVLDPRTGEVAFPFPDLIRSGGTSDGDSIKPGERTKHPFTFEATLTLEQVKELLRNQGGLVIAASHLELLGEDGVAFAHDMTWVGQRTASVVIDYGPLSGKGLDQEGVAEHRVAIPGQYPEGISARKILEETLRLPIVEGSFQIEKPGLDRAMAPCEGLVSVDGYGAEQRPNGYWVVMHGRQRDGGHSHEVVAYHPLERAFELDDILVQRRESLHLIYVVDTDGDGLGDRDEFRLGTDESHPDTDGDGLLDGPEVQGWETSDGTRVASNPRLKDGDFDGIGDLEEFHAGTDPNRLHFQGTPSSVMIGPIRFSKGSGGKDVVQFELRVDDPDPSDKTFSATAQAEPHLWKYLSDLEVGVSHTVTLTSRQGKAIPASGSPVELVVNVGCSDSQAAFLAMLEILNEPSVATEWSRWSSRFSTEPSLAQQVESIKPFAMTIVDTRPDLYYQVRKWEHFDKTARKEFLWP</sequence>
<feature type="region of interest" description="Disordered" evidence="5">
    <location>
        <begin position="159"/>
        <end position="193"/>
    </location>
</feature>
<feature type="compositionally biased region" description="Polar residues" evidence="5">
    <location>
        <begin position="482"/>
        <end position="491"/>
    </location>
</feature>
<dbReference type="PROSITE" id="PS51257">
    <property type="entry name" value="PROKAR_LIPOPROTEIN"/>
    <property type="match status" value="1"/>
</dbReference>
<comment type="subcellular location">
    <subcellularLocation>
        <location evidence="1">Secreted</location>
    </subcellularLocation>
</comment>